<keyword evidence="4 6" id="KW-0472">Membrane</keyword>
<evidence type="ECO:0000256" key="5">
    <source>
        <dbReference type="ARBA" id="ARBA00023251"/>
    </source>
</evidence>
<feature type="transmembrane region" description="Helical" evidence="6">
    <location>
        <begin position="127"/>
        <end position="154"/>
    </location>
</feature>
<dbReference type="InterPro" id="IPR013525">
    <property type="entry name" value="ABC2_TM"/>
</dbReference>
<evidence type="ECO:0000256" key="2">
    <source>
        <dbReference type="ARBA" id="ARBA00022692"/>
    </source>
</evidence>
<dbReference type="InterPro" id="IPR051784">
    <property type="entry name" value="Nod_factor_ABC_transporter"/>
</dbReference>
<feature type="transmembrane region" description="Helical" evidence="6">
    <location>
        <begin position="244"/>
        <end position="264"/>
    </location>
</feature>
<feature type="compositionally biased region" description="Polar residues" evidence="7">
    <location>
        <begin position="1"/>
        <end position="13"/>
    </location>
</feature>
<feature type="transmembrane region" description="Helical" evidence="6">
    <location>
        <begin position="190"/>
        <end position="210"/>
    </location>
</feature>
<feature type="region of interest" description="Disordered" evidence="7">
    <location>
        <begin position="1"/>
        <end position="26"/>
    </location>
</feature>
<dbReference type="Proteomes" id="UP000225548">
    <property type="component" value="Unassembled WGS sequence"/>
</dbReference>
<dbReference type="InterPro" id="IPR047817">
    <property type="entry name" value="ABC2_TM_bact-type"/>
</dbReference>
<evidence type="ECO:0000256" key="1">
    <source>
        <dbReference type="ARBA" id="ARBA00004141"/>
    </source>
</evidence>
<dbReference type="PANTHER" id="PTHR43229:SF2">
    <property type="entry name" value="NODULATION PROTEIN J"/>
    <property type="match status" value="1"/>
</dbReference>
<dbReference type="GO" id="GO:0043190">
    <property type="term" value="C:ATP-binding cassette (ABC) transporter complex"/>
    <property type="evidence" value="ECO:0007669"/>
    <property type="project" value="InterPro"/>
</dbReference>
<keyword evidence="5" id="KW-0046">Antibiotic resistance</keyword>
<keyword evidence="2 6" id="KW-0812">Transmembrane</keyword>
<evidence type="ECO:0000313" key="9">
    <source>
        <dbReference type="EMBL" id="PFG33395.1"/>
    </source>
</evidence>
<dbReference type="PANTHER" id="PTHR43229">
    <property type="entry name" value="NODULATION PROTEIN J"/>
    <property type="match status" value="1"/>
</dbReference>
<dbReference type="RefSeq" id="WP_098454612.1">
    <property type="nucleotide sequence ID" value="NZ_PDJG01000001.1"/>
</dbReference>
<evidence type="ECO:0000256" key="7">
    <source>
        <dbReference type="SAM" id="MobiDB-lite"/>
    </source>
</evidence>
<organism evidence="9 10">
    <name type="scientific">Sanguibacter antarcticus</name>
    <dbReference type="NCBI Taxonomy" id="372484"/>
    <lineage>
        <taxon>Bacteria</taxon>
        <taxon>Bacillati</taxon>
        <taxon>Actinomycetota</taxon>
        <taxon>Actinomycetes</taxon>
        <taxon>Micrococcales</taxon>
        <taxon>Sanguibacteraceae</taxon>
        <taxon>Sanguibacter</taxon>
    </lineage>
</organism>
<comment type="subcellular location">
    <subcellularLocation>
        <location evidence="6">Cell membrane</location>
        <topology evidence="6">Multi-pass membrane protein</topology>
    </subcellularLocation>
    <subcellularLocation>
        <location evidence="1">Membrane</location>
        <topology evidence="1">Multi-pass membrane protein</topology>
    </subcellularLocation>
</comment>
<dbReference type="OrthoDB" id="160207at2"/>
<evidence type="ECO:0000259" key="8">
    <source>
        <dbReference type="PROSITE" id="PS51012"/>
    </source>
</evidence>
<dbReference type="PROSITE" id="PS51012">
    <property type="entry name" value="ABC_TM2"/>
    <property type="match status" value="1"/>
</dbReference>
<evidence type="ECO:0000256" key="4">
    <source>
        <dbReference type="ARBA" id="ARBA00023136"/>
    </source>
</evidence>
<keyword evidence="6" id="KW-1003">Cell membrane</keyword>
<feature type="transmembrane region" description="Helical" evidence="6">
    <location>
        <begin position="50"/>
        <end position="70"/>
    </location>
</feature>
<dbReference type="AlphaFoldDB" id="A0A2A9E4W7"/>
<dbReference type="GO" id="GO:0140359">
    <property type="term" value="F:ABC-type transporter activity"/>
    <property type="evidence" value="ECO:0007669"/>
    <property type="project" value="InterPro"/>
</dbReference>
<proteinExistence type="inferred from homology"/>
<feature type="transmembrane region" description="Helical" evidence="6">
    <location>
        <begin position="82"/>
        <end position="106"/>
    </location>
</feature>
<protein>
    <recommendedName>
        <fullName evidence="6">Transport permease protein</fullName>
    </recommendedName>
</protein>
<feature type="domain" description="ABC transmembrane type-2" evidence="8">
    <location>
        <begin position="48"/>
        <end position="270"/>
    </location>
</feature>
<comment type="caution">
    <text evidence="9">The sequence shown here is derived from an EMBL/GenBank/DDBJ whole genome shotgun (WGS) entry which is preliminary data.</text>
</comment>
<dbReference type="PIRSF" id="PIRSF006648">
    <property type="entry name" value="DrrB"/>
    <property type="match status" value="1"/>
</dbReference>
<keyword evidence="3 6" id="KW-1133">Transmembrane helix</keyword>
<accession>A0A2A9E4W7</accession>
<dbReference type="GO" id="GO:0046677">
    <property type="term" value="P:response to antibiotic"/>
    <property type="evidence" value="ECO:0007669"/>
    <property type="project" value="UniProtKB-KW"/>
</dbReference>
<reference evidence="9 10" key="1">
    <citation type="submission" date="2017-10" db="EMBL/GenBank/DDBJ databases">
        <title>Sequencing the genomes of 1000 actinobacteria strains.</title>
        <authorList>
            <person name="Klenk H.-P."/>
        </authorList>
    </citation>
    <scope>NUCLEOTIDE SEQUENCE [LARGE SCALE GENOMIC DNA]</scope>
    <source>
        <strain evidence="9 10">DSM 18966</strain>
    </source>
</reference>
<evidence type="ECO:0000256" key="6">
    <source>
        <dbReference type="RuleBase" id="RU361157"/>
    </source>
</evidence>
<dbReference type="EMBL" id="PDJG01000001">
    <property type="protein sequence ID" value="PFG33395.1"/>
    <property type="molecule type" value="Genomic_DNA"/>
</dbReference>
<keyword evidence="10" id="KW-1185">Reference proteome</keyword>
<dbReference type="InterPro" id="IPR000412">
    <property type="entry name" value="ABC_2_transport"/>
</dbReference>
<name>A0A2A9E4W7_9MICO</name>
<dbReference type="Pfam" id="PF01061">
    <property type="entry name" value="ABC2_membrane"/>
    <property type="match status" value="1"/>
</dbReference>
<evidence type="ECO:0000313" key="10">
    <source>
        <dbReference type="Proteomes" id="UP000225548"/>
    </source>
</evidence>
<sequence>MTSSTPPSDQPTASRPVLPPSTAGAAPARRRVLAQATFEAKTILRNGEQLMVTILLPVMALVGLSQTSIIDFDTGGRSRIDFITPGVIALAVMSAAFTSQAIATAFDRRNGVLRLMATTPLGRDGLLTAKIIGVLTVEAVQVVVISAVALGLGWRPDLAGIPLALLSVLLGTAAFTSLAMLLAGTLRAEGVLAIANIVLVLLTVLGAVLIPAEQLPDALRHAALLLPSGALGEAVRGSFFDGSIPAFSLVVLVAWTVGLGWGAGKLFKWD</sequence>
<keyword evidence="6" id="KW-0813">Transport</keyword>
<gene>
    <name evidence="9" type="ORF">ATL42_1268</name>
</gene>
<feature type="transmembrane region" description="Helical" evidence="6">
    <location>
        <begin position="160"/>
        <end position="183"/>
    </location>
</feature>
<comment type="similarity">
    <text evidence="6">Belongs to the ABC-2 integral membrane protein family.</text>
</comment>
<evidence type="ECO:0000256" key="3">
    <source>
        <dbReference type="ARBA" id="ARBA00022989"/>
    </source>
</evidence>